<keyword evidence="2" id="KW-1133">Transmembrane helix</keyword>
<evidence type="ECO:0000256" key="2">
    <source>
        <dbReference type="SAM" id="Phobius"/>
    </source>
</evidence>
<dbReference type="Gene3D" id="3.30.479.30">
    <property type="entry name" value="Band 7 domain"/>
    <property type="match status" value="1"/>
</dbReference>
<feature type="transmembrane region" description="Helical" evidence="2">
    <location>
        <begin position="6"/>
        <end position="25"/>
    </location>
</feature>
<dbReference type="SUPFAM" id="SSF117892">
    <property type="entry name" value="Band 7/SPFH domain"/>
    <property type="match status" value="1"/>
</dbReference>
<dbReference type="EMBL" id="CP046457">
    <property type="protein sequence ID" value="QGU00145.1"/>
    <property type="molecule type" value="Genomic_DNA"/>
</dbReference>
<dbReference type="SMART" id="SM00244">
    <property type="entry name" value="PHB"/>
    <property type="match status" value="1"/>
</dbReference>
<name>A0A6I6DKW5_9FIRM</name>
<dbReference type="GO" id="GO:0098552">
    <property type="term" value="C:side of membrane"/>
    <property type="evidence" value="ECO:0007669"/>
    <property type="project" value="UniProtKB-ARBA"/>
</dbReference>
<dbReference type="PANTHER" id="PTHR10264:SF19">
    <property type="entry name" value="AT06885P-RELATED"/>
    <property type="match status" value="1"/>
</dbReference>
<dbReference type="CDD" id="cd08826">
    <property type="entry name" value="SPFH_eoslipins_u1"/>
    <property type="match status" value="1"/>
</dbReference>
<evidence type="ECO:0000313" key="5">
    <source>
        <dbReference type="Proteomes" id="UP000426444"/>
    </source>
</evidence>
<accession>A0A6I6DKW5</accession>
<dbReference type="RefSeq" id="WP_156203963.1">
    <property type="nucleotide sequence ID" value="NZ_CP046457.1"/>
</dbReference>
<dbReference type="PANTHER" id="PTHR10264">
    <property type="entry name" value="BAND 7 PROTEIN-RELATED"/>
    <property type="match status" value="1"/>
</dbReference>
<evidence type="ECO:0000259" key="3">
    <source>
        <dbReference type="SMART" id="SM00244"/>
    </source>
</evidence>
<dbReference type="InterPro" id="IPR001107">
    <property type="entry name" value="Band_7"/>
</dbReference>
<evidence type="ECO:0000313" key="4">
    <source>
        <dbReference type="EMBL" id="QGU00145.1"/>
    </source>
</evidence>
<keyword evidence="2" id="KW-0812">Transmembrane</keyword>
<dbReference type="InterPro" id="IPR043202">
    <property type="entry name" value="Band-7_stomatin-like"/>
</dbReference>
<organism evidence="4 5">
    <name type="scientific">Candidatus Syntrophocurvum alkaliphilum</name>
    <dbReference type="NCBI Taxonomy" id="2293317"/>
    <lineage>
        <taxon>Bacteria</taxon>
        <taxon>Bacillati</taxon>
        <taxon>Bacillota</taxon>
        <taxon>Clostridia</taxon>
        <taxon>Eubacteriales</taxon>
        <taxon>Syntrophomonadaceae</taxon>
        <taxon>Candidatus Syntrophocurvum</taxon>
    </lineage>
</organism>
<gene>
    <name evidence="4" type="ORF">SYNTR_1551</name>
</gene>
<evidence type="ECO:0000256" key="1">
    <source>
        <dbReference type="ARBA" id="ARBA00008164"/>
    </source>
</evidence>
<dbReference type="PRINTS" id="PR00721">
    <property type="entry name" value="STOMATIN"/>
</dbReference>
<feature type="domain" description="Band 7" evidence="3">
    <location>
        <begin position="20"/>
        <end position="177"/>
    </location>
</feature>
<dbReference type="Proteomes" id="UP000426444">
    <property type="component" value="Chromosome"/>
</dbReference>
<dbReference type="InterPro" id="IPR036013">
    <property type="entry name" value="Band_7/SPFH_dom_sf"/>
</dbReference>
<dbReference type="Pfam" id="PF01145">
    <property type="entry name" value="Band_7"/>
    <property type="match status" value="1"/>
</dbReference>
<sequence>MAILFDYLVVLVLIFVILSMAVKIIPEYERAVLFRLGRLVDVRGPGLFFIIPVIDKIERVSLRTIVFDVPPQEVITKDNVSCKVNAVLYYRVVESDKAVVNVERYHEATNQLAQTTLRSVVGTADLDEVLSERDKLNQTMQQIVDETTNPWGIKVTATEIKDVVLPNEMQKALARQAQAERDRRAAIIQAEGESQAAMRIAEAGRMLSEQEGALTVRMLRSLSEVANSNNTTVLFPLPMELRSLLPTTESGVKKVIDELQSEEENSEEKAE</sequence>
<reference evidence="5" key="1">
    <citation type="journal article" date="2019" name="Microbiology">
        <title>Complete Genome Sequence of an Uncultured Bacterium of the Candidate Phylum Bipolaricaulota.</title>
        <authorList>
            <person name="Kadnikov V.V."/>
            <person name="Mardanov A.V."/>
            <person name="Beletsky A.V."/>
            <person name="Frank Y.A."/>
            <person name="Karnachuk O.V."/>
            <person name="Ravin N.V."/>
        </authorList>
    </citation>
    <scope>NUCLEOTIDE SEQUENCE [LARGE SCALE GENOMIC DNA]</scope>
</reference>
<keyword evidence="5" id="KW-1185">Reference proteome</keyword>
<dbReference type="InterPro" id="IPR001972">
    <property type="entry name" value="Stomatin_HflK_fam"/>
</dbReference>
<protein>
    <recommendedName>
        <fullName evidence="3">Band 7 domain-containing protein</fullName>
    </recommendedName>
</protein>
<dbReference type="OrthoDB" id="9809197at2"/>
<dbReference type="Gene3D" id="6.10.250.2090">
    <property type="match status" value="1"/>
</dbReference>
<dbReference type="KEGG" id="salq:SYNTR_1551"/>
<comment type="similarity">
    <text evidence="1">Belongs to the band 7/mec-2 family.</text>
</comment>
<keyword evidence="2" id="KW-0472">Membrane</keyword>
<dbReference type="GO" id="GO:0005886">
    <property type="term" value="C:plasma membrane"/>
    <property type="evidence" value="ECO:0007669"/>
    <property type="project" value="InterPro"/>
</dbReference>
<dbReference type="FunFam" id="3.30.479.30:FF:000004">
    <property type="entry name" value="Putative membrane protease family, stomatin"/>
    <property type="match status" value="1"/>
</dbReference>
<proteinExistence type="inferred from homology"/>
<dbReference type="AlphaFoldDB" id="A0A6I6DKW5"/>